<dbReference type="VEuPathDB" id="FungiDB:H310_04334"/>
<accession>A0A024UCK8</accession>
<name>A0A024UCK8_9STRA</name>
<sequence>MRDMSEGTGIPLGSLHRALKAGTLQRRSTRIKPLLSDTNQEQRWFNADKNVRKVYLTAGEEPEQRAWSSKRFIPKVMFLAAVARPRHDPERDINVDGKIGIWPIVEFLPAVRSSRNRPAGSLVPTLVNLNAAVYRKYVITRVIPAIKLKFHTANNALYPSMTIQHPMVALPTLTLRGVSTNGWTFVVRCQRPNSPDLNVLDLSSFASIQTLQYKLVSRSLGEAIHATYAAFELCGGDALANVLLTLQ</sequence>
<evidence type="ECO:0008006" key="2">
    <source>
        <dbReference type="Google" id="ProtNLM"/>
    </source>
</evidence>
<dbReference type="PANTHER" id="PTHR47169">
    <property type="entry name" value="OS01G0541250 PROTEIN"/>
    <property type="match status" value="1"/>
</dbReference>
<organism evidence="1">
    <name type="scientific">Aphanomyces invadans</name>
    <dbReference type="NCBI Taxonomy" id="157072"/>
    <lineage>
        <taxon>Eukaryota</taxon>
        <taxon>Sar</taxon>
        <taxon>Stramenopiles</taxon>
        <taxon>Oomycota</taxon>
        <taxon>Saprolegniomycetes</taxon>
        <taxon>Saprolegniales</taxon>
        <taxon>Verrucalvaceae</taxon>
        <taxon>Aphanomyces</taxon>
    </lineage>
</organism>
<proteinExistence type="predicted"/>
<protein>
    <recommendedName>
        <fullName evidence="2">Transposase Tc1-like domain-containing protein</fullName>
    </recommendedName>
</protein>
<dbReference type="InterPro" id="IPR036397">
    <property type="entry name" value="RNaseH_sf"/>
</dbReference>
<gene>
    <name evidence="1" type="ORF">H310_04334</name>
</gene>
<dbReference type="GO" id="GO:0003676">
    <property type="term" value="F:nucleic acid binding"/>
    <property type="evidence" value="ECO:0007669"/>
    <property type="project" value="InterPro"/>
</dbReference>
<dbReference type="RefSeq" id="XP_008866871.1">
    <property type="nucleotide sequence ID" value="XM_008868649.1"/>
</dbReference>
<dbReference type="EMBL" id="KI913958">
    <property type="protein sequence ID" value="ETW03915.1"/>
    <property type="molecule type" value="Genomic_DNA"/>
</dbReference>
<reference evidence="1" key="1">
    <citation type="submission" date="2013-12" db="EMBL/GenBank/DDBJ databases">
        <title>The Genome Sequence of Aphanomyces invadans NJM9701.</title>
        <authorList>
            <consortium name="The Broad Institute Genomics Platform"/>
            <person name="Russ C."/>
            <person name="Tyler B."/>
            <person name="van West P."/>
            <person name="Dieguez-Uribeondo J."/>
            <person name="Young S.K."/>
            <person name="Zeng Q."/>
            <person name="Gargeya S."/>
            <person name="Fitzgerald M."/>
            <person name="Abouelleil A."/>
            <person name="Alvarado L."/>
            <person name="Chapman S.B."/>
            <person name="Gainer-Dewar J."/>
            <person name="Goldberg J."/>
            <person name="Griggs A."/>
            <person name="Gujja S."/>
            <person name="Hansen M."/>
            <person name="Howarth C."/>
            <person name="Imamovic A."/>
            <person name="Ireland A."/>
            <person name="Larimer J."/>
            <person name="McCowan C."/>
            <person name="Murphy C."/>
            <person name="Pearson M."/>
            <person name="Poon T.W."/>
            <person name="Priest M."/>
            <person name="Roberts A."/>
            <person name="Saif S."/>
            <person name="Shea T."/>
            <person name="Sykes S."/>
            <person name="Wortman J."/>
            <person name="Nusbaum C."/>
            <person name="Birren B."/>
        </authorList>
    </citation>
    <scope>NUCLEOTIDE SEQUENCE [LARGE SCALE GENOMIC DNA]</scope>
    <source>
        <strain evidence="1">NJM9701</strain>
    </source>
</reference>
<dbReference type="AlphaFoldDB" id="A0A024UCK8"/>
<dbReference type="OrthoDB" id="7951431at2759"/>
<dbReference type="Gene3D" id="3.30.420.10">
    <property type="entry name" value="Ribonuclease H-like superfamily/Ribonuclease H"/>
    <property type="match status" value="1"/>
</dbReference>
<evidence type="ECO:0000313" key="1">
    <source>
        <dbReference type="EMBL" id="ETW03915.1"/>
    </source>
</evidence>
<dbReference type="GeneID" id="20081384"/>